<dbReference type="AlphaFoldDB" id="A0A6A6SWV6"/>
<keyword evidence="3" id="KW-1185">Reference proteome</keyword>
<evidence type="ECO:0000313" key="3">
    <source>
        <dbReference type="Proteomes" id="UP000799324"/>
    </source>
</evidence>
<organism evidence="2 3">
    <name type="scientific">Lophiostoma macrostomum CBS 122681</name>
    <dbReference type="NCBI Taxonomy" id="1314788"/>
    <lineage>
        <taxon>Eukaryota</taxon>
        <taxon>Fungi</taxon>
        <taxon>Dikarya</taxon>
        <taxon>Ascomycota</taxon>
        <taxon>Pezizomycotina</taxon>
        <taxon>Dothideomycetes</taxon>
        <taxon>Pleosporomycetidae</taxon>
        <taxon>Pleosporales</taxon>
        <taxon>Lophiostomataceae</taxon>
        <taxon>Lophiostoma</taxon>
    </lineage>
</organism>
<proteinExistence type="predicted"/>
<feature type="region of interest" description="Disordered" evidence="1">
    <location>
        <begin position="168"/>
        <end position="197"/>
    </location>
</feature>
<accession>A0A6A6SWV6</accession>
<name>A0A6A6SWV6_9PLEO</name>
<gene>
    <name evidence="2" type="ORF">K491DRAFT_70284</name>
</gene>
<evidence type="ECO:0000313" key="2">
    <source>
        <dbReference type="EMBL" id="KAF2652050.1"/>
    </source>
</evidence>
<protein>
    <submittedName>
        <fullName evidence="2">Uncharacterized protein</fullName>
    </submittedName>
</protein>
<sequence>MPFRWILQDLESVVSARDPPVQSRFVDSFHNDENETESEPDRLDPRIKAAILANHEKHGRQALETIGPLGCGDVAKPFPRRCMFMAASLEFITTTARTRRRGSCPRHSCWRFGKTRKTSSVYIVVCVLVPFLRGHRCNGQWGEVNRCHLPKHRDQWVDHAVEMKFSADNQRPAPTSLSTAREATPSPSTLSTNKADY</sequence>
<reference evidence="2" key="1">
    <citation type="journal article" date="2020" name="Stud. Mycol.">
        <title>101 Dothideomycetes genomes: a test case for predicting lifestyles and emergence of pathogens.</title>
        <authorList>
            <person name="Haridas S."/>
            <person name="Albert R."/>
            <person name="Binder M."/>
            <person name="Bloem J."/>
            <person name="Labutti K."/>
            <person name="Salamov A."/>
            <person name="Andreopoulos B."/>
            <person name="Baker S."/>
            <person name="Barry K."/>
            <person name="Bills G."/>
            <person name="Bluhm B."/>
            <person name="Cannon C."/>
            <person name="Castanera R."/>
            <person name="Culley D."/>
            <person name="Daum C."/>
            <person name="Ezra D."/>
            <person name="Gonzalez J."/>
            <person name="Henrissat B."/>
            <person name="Kuo A."/>
            <person name="Liang C."/>
            <person name="Lipzen A."/>
            <person name="Lutzoni F."/>
            <person name="Magnuson J."/>
            <person name="Mondo S."/>
            <person name="Nolan M."/>
            <person name="Ohm R."/>
            <person name="Pangilinan J."/>
            <person name="Park H.-J."/>
            <person name="Ramirez L."/>
            <person name="Alfaro M."/>
            <person name="Sun H."/>
            <person name="Tritt A."/>
            <person name="Yoshinaga Y."/>
            <person name="Zwiers L.-H."/>
            <person name="Turgeon B."/>
            <person name="Goodwin S."/>
            <person name="Spatafora J."/>
            <person name="Crous P."/>
            <person name="Grigoriev I."/>
        </authorList>
    </citation>
    <scope>NUCLEOTIDE SEQUENCE</scope>
    <source>
        <strain evidence="2">CBS 122681</strain>
    </source>
</reference>
<evidence type="ECO:0000256" key="1">
    <source>
        <dbReference type="SAM" id="MobiDB-lite"/>
    </source>
</evidence>
<dbReference type="Proteomes" id="UP000799324">
    <property type="component" value="Unassembled WGS sequence"/>
</dbReference>
<dbReference type="EMBL" id="MU004411">
    <property type="protein sequence ID" value="KAF2652050.1"/>
    <property type="molecule type" value="Genomic_DNA"/>
</dbReference>